<proteinExistence type="predicted"/>
<protein>
    <recommendedName>
        <fullName evidence="1">SnoaL-like domain-containing protein</fullName>
    </recommendedName>
</protein>
<organism evidence="2 3">
    <name type="scientific">Salinispora tropica (strain ATCC BAA-916 / DSM 44818 / JCM 13857 / NBRC 105044 / CNB-440)</name>
    <dbReference type="NCBI Taxonomy" id="369723"/>
    <lineage>
        <taxon>Bacteria</taxon>
        <taxon>Bacillati</taxon>
        <taxon>Actinomycetota</taxon>
        <taxon>Actinomycetes</taxon>
        <taxon>Micromonosporales</taxon>
        <taxon>Micromonosporaceae</taxon>
        <taxon>Salinispora</taxon>
    </lineage>
</organism>
<dbReference type="Proteomes" id="UP000000235">
    <property type="component" value="Chromosome"/>
</dbReference>
<gene>
    <name evidence="2" type="ordered locus">Strop_4386</name>
</gene>
<name>A4XD07_SALTO</name>
<sequence>MISEEHFKQYVDEFNSDADKSDAVDRFYAPDAVFRNPFKGEFRGRDALVNFFNSGKGSGHEGIREILHLKNLLIVEDRVAAQFDIEWRCLADTNYLGPRKKGDVFWGRCAAFYSYTDQKFNYVDLYLNLVDQT</sequence>
<dbReference type="SUPFAM" id="SSF54427">
    <property type="entry name" value="NTF2-like"/>
    <property type="match status" value="1"/>
</dbReference>
<dbReference type="Pfam" id="PF12680">
    <property type="entry name" value="SnoaL_2"/>
    <property type="match status" value="1"/>
</dbReference>
<keyword evidence="3" id="KW-1185">Reference proteome</keyword>
<dbReference type="HOGENOM" id="CLU_1905237_0_0_11"/>
<dbReference type="Gene3D" id="3.10.450.50">
    <property type="match status" value="1"/>
</dbReference>
<dbReference type="STRING" id="369723.Strop_4386"/>
<dbReference type="PATRIC" id="fig|369723.5.peg.4537"/>
<dbReference type="InterPro" id="IPR037401">
    <property type="entry name" value="SnoaL-like"/>
</dbReference>
<dbReference type="InterPro" id="IPR032710">
    <property type="entry name" value="NTF2-like_dom_sf"/>
</dbReference>
<dbReference type="KEGG" id="stp:Strop_4386"/>
<evidence type="ECO:0000313" key="3">
    <source>
        <dbReference type="Proteomes" id="UP000000235"/>
    </source>
</evidence>
<dbReference type="RefSeq" id="WP_012015578.1">
    <property type="nucleotide sequence ID" value="NC_009380.1"/>
</dbReference>
<dbReference type="EMBL" id="CP000667">
    <property type="protein sequence ID" value="ABP56814.1"/>
    <property type="molecule type" value="Genomic_DNA"/>
</dbReference>
<accession>A4XD07</accession>
<evidence type="ECO:0000313" key="2">
    <source>
        <dbReference type="EMBL" id="ABP56814.1"/>
    </source>
</evidence>
<evidence type="ECO:0000259" key="1">
    <source>
        <dbReference type="Pfam" id="PF12680"/>
    </source>
</evidence>
<dbReference type="AlphaFoldDB" id="A4XD07"/>
<feature type="domain" description="SnoaL-like" evidence="1">
    <location>
        <begin position="8"/>
        <end position="119"/>
    </location>
</feature>
<reference evidence="3" key="1">
    <citation type="journal article" date="2007" name="Proc. Natl. Acad. Sci. U.S.A.">
        <title>Genome sequencing reveals complex secondary metabolome in the marine actinomycete Salinispora tropica.</title>
        <authorList>
            <person name="Udwary D.W."/>
            <person name="Zeigler L."/>
            <person name="Asolkar R.N."/>
            <person name="Singan V."/>
            <person name="Lapidus A."/>
            <person name="Fenical W."/>
            <person name="Jensen P.R."/>
            <person name="Moore B.S."/>
        </authorList>
    </citation>
    <scope>NUCLEOTIDE SEQUENCE [LARGE SCALE GENOMIC DNA]</scope>
    <source>
        <strain evidence="3">ATCC BAA-916 / DSM 44818 / CNB-440</strain>
    </source>
</reference>